<evidence type="ECO:0000256" key="1">
    <source>
        <dbReference type="SAM" id="MobiDB-lite"/>
    </source>
</evidence>
<feature type="region of interest" description="Disordered" evidence="1">
    <location>
        <begin position="171"/>
        <end position="207"/>
    </location>
</feature>
<feature type="compositionally biased region" description="Low complexity" evidence="1">
    <location>
        <begin position="1"/>
        <end position="16"/>
    </location>
</feature>
<dbReference type="Proteomes" id="UP001189429">
    <property type="component" value="Unassembled WGS sequence"/>
</dbReference>
<comment type="caution">
    <text evidence="2">The sequence shown here is derived from an EMBL/GenBank/DDBJ whole genome shotgun (WGS) entry which is preliminary data.</text>
</comment>
<dbReference type="EMBL" id="CAUYUJ010016359">
    <property type="protein sequence ID" value="CAK0864361.1"/>
    <property type="molecule type" value="Genomic_DNA"/>
</dbReference>
<feature type="region of interest" description="Disordered" evidence="1">
    <location>
        <begin position="93"/>
        <end position="148"/>
    </location>
</feature>
<protein>
    <submittedName>
        <fullName evidence="2">Uncharacterized protein</fullName>
    </submittedName>
</protein>
<feature type="region of interest" description="Disordered" evidence="1">
    <location>
        <begin position="1"/>
        <end position="28"/>
    </location>
</feature>
<reference evidence="2" key="1">
    <citation type="submission" date="2023-10" db="EMBL/GenBank/DDBJ databases">
        <authorList>
            <person name="Chen Y."/>
            <person name="Shah S."/>
            <person name="Dougan E. K."/>
            <person name="Thang M."/>
            <person name="Chan C."/>
        </authorList>
    </citation>
    <scope>NUCLEOTIDE SEQUENCE [LARGE SCALE GENOMIC DNA]</scope>
</reference>
<feature type="compositionally biased region" description="Basic residues" evidence="1">
    <location>
        <begin position="96"/>
        <end position="106"/>
    </location>
</feature>
<gene>
    <name evidence="2" type="ORF">PCOR1329_LOCUS52275</name>
</gene>
<accession>A0ABN9UW51</accession>
<evidence type="ECO:0000313" key="2">
    <source>
        <dbReference type="EMBL" id="CAK0864361.1"/>
    </source>
</evidence>
<organism evidence="2 3">
    <name type="scientific">Prorocentrum cordatum</name>
    <dbReference type="NCBI Taxonomy" id="2364126"/>
    <lineage>
        <taxon>Eukaryota</taxon>
        <taxon>Sar</taxon>
        <taxon>Alveolata</taxon>
        <taxon>Dinophyceae</taxon>
        <taxon>Prorocentrales</taxon>
        <taxon>Prorocentraceae</taxon>
        <taxon>Prorocentrum</taxon>
    </lineage>
</organism>
<proteinExistence type="predicted"/>
<keyword evidence="3" id="KW-1185">Reference proteome</keyword>
<name>A0ABN9UW51_9DINO</name>
<sequence length="222" mass="22832">MSAALAARSAPAAVPEGGPPPPECAAGSAAAAPPVLSLRQVIFDPAGCLSVPLVAVGGCVVVLDLEAGRLDLSADGAKLIVSLARLDRASADGLRRRGAGGRRRPRAQGEAAHLPGGARGQQRAGGVMAQPSSSSLEGGKTHSHNESSIPQKIWEKMGKQLHIHTNVQSPARISRVRPGGASRPARARSARQGGGVPSAAPGRLRGPRRRCRRTAYLLRCCI</sequence>
<evidence type="ECO:0000313" key="3">
    <source>
        <dbReference type="Proteomes" id="UP001189429"/>
    </source>
</evidence>